<sequence>MKMSFRWYGEDDPVTLEQIKQIPQMNGIVSAIYDIPAGEVWPLERIKELKNAIESEGLELTVIESVPVHEDIKLGRPTRDHYISNYQQTLRNLGEAGISTVCYNFMPVFDWTRTNLTEPLPDGSHSLAYEESTARSLNPLDGKLTLPGWDLSYQSTELQAIMDEYQTIGEEQLMENLIYFLEKVIPVAEQVDVNMAIHPDDPPWNIFGLPRVVTNRKNIERILGSVESPHHGLTFCSGSFGAEGENDLLQIIEAARGRIHFVHARNIRWTGERSFQETSHSVHEGSLPMIEIIGKLIDCGYEGPIRPDHGRMIWGEEGRPGYGLYDRALGATYLNGIIDTWKMNQRTEDKDEAAISSRSQS</sequence>
<comment type="pathway">
    <text evidence="3 9">Carbohydrate metabolism; pentose and glucuronate interconversion.</text>
</comment>
<proteinExistence type="inferred from homology"/>
<comment type="cofactor">
    <cofactor evidence="9">
        <name>Fe(2+)</name>
        <dbReference type="ChEBI" id="CHEBI:29033"/>
    </cofactor>
    <cofactor evidence="9">
        <name>Mn(2+)</name>
        <dbReference type="ChEBI" id="CHEBI:29035"/>
    </cofactor>
</comment>
<dbReference type="RefSeq" id="WP_089651195.1">
    <property type="nucleotide sequence ID" value="NZ_FNIZ01000003.1"/>
</dbReference>
<evidence type="ECO:0000256" key="7">
    <source>
        <dbReference type="ARBA" id="ARBA00023211"/>
    </source>
</evidence>
<dbReference type="HAMAP" id="MF_00106">
    <property type="entry name" value="UxuA"/>
    <property type="match status" value="1"/>
</dbReference>
<keyword evidence="7 9" id="KW-0464">Manganese</keyword>
<dbReference type="GO" id="GO:0042840">
    <property type="term" value="P:D-glucuronate catabolic process"/>
    <property type="evidence" value="ECO:0007669"/>
    <property type="project" value="TreeGrafter"/>
</dbReference>
<dbReference type="PIRSF" id="PIRSF016049">
    <property type="entry name" value="Man_dehyd"/>
    <property type="match status" value="1"/>
</dbReference>
<dbReference type="GO" id="GO:0030145">
    <property type="term" value="F:manganese ion binding"/>
    <property type="evidence" value="ECO:0007669"/>
    <property type="project" value="TreeGrafter"/>
</dbReference>
<evidence type="ECO:0000256" key="5">
    <source>
        <dbReference type="ARBA" id="ARBA00012927"/>
    </source>
</evidence>
<dbReference type="Proteomes" id="UP000198860">
    <property type="component" value="Unassembled WGS sequence"/>
</dbReference>
<dbReference type="EC" id="4.2.1.8" evidence="5 9"/>
<dbReference type="InterPro" id="IPR036237">
    <property type="entry name" value="Xyl_isomerase-like_sf"/>
</dbReference>
<dbReference type="NCBIfam" id="NF003027">
    <property type="entry name" value="PRK03906.1"/>
    <property type="match status" value="2"/>
</dbReference>
<keyword evidence="6 9" id="KW-0408">Iron</keyword>
<name>A0A1H0H629_HALAD</name>
<evidence type="ECO:0000256" key="6">
    <source>
        <dbReference type="ARBA" id="ARBA00023004"/>
    </source>
</evidence>
<comment type="similarity">
    <text evidence="4 9">Belongs to the mannonate dehydratase family.</text>
</comment>
<dbReference type="PANTHER" id="PTHR30387:SF2">
    <property type="entry name" value="MANNONATE DEHYDRATASE"/>
    <property type="match status" value="1"/>
</dbReference>
<keyword evidence="8 9" id="KW-0456">Lyase</keyword>
<evidence type="ECO:0000256" key="9">
    <source>
        <dbReference type="HAMAP-Rule" id="MF_00106"/>
    </source>
</evidence>
<organism evidence="10 11">
    <name type="scientific">Halobacillus aidingensis</name>
    <dbReference type="NCBI Taxonomy" id="240303"/>
    <lineage>
        <taxon>Bacteria</taxon>
        <taxon>Bacillati</taxon>
        <taxon>Bacillota</taxon>
        <taxon>Bacilli</taxon>
        <taxon>Bacillales</taxon>
        <taxon>Bacillaceae</taxon>
        <taxon>Halobacillus</taxon>
    </lineage>
</organism>
<evidence type="ECO:0000256" key="1">
    <source>
        <dbReference type="ARBA" id="ARBA00001794"/>
    </source>
</evidence>
<evidence type="ECO:0000256" key="4">
    <source>
        <dbReference type="ARBA" id="ARBA00007389"/>
    </source>
</evidence>
<dbReference type="STRING" id="240303.SAMN05421677_10368"/>
<dbReference type="GO" id="GO:0008198">
    <property type="term" value="F:ferrous iron binding"/>
    <property type="evidence" value="ECO:0007669"/>
    <property type="project" value="TreeGrafter"/>
</dbReference>
<dbReference type="Gene3D" id="3.20.20.150">
    <property type="entry name" value="Divalent-metal-dependent TIM barrel enzymes"/>
    <property type="match status" value="1"/>
</dbReference>
<evidence type="ECO:0000256" key="8">
    <source>
        <dbReference type="ARBA" id="ARBA00023239"/>
    </source>
</evidence>
<dbReference type="SUPFAM" id="SSF51658">
    <property type="entry name" value="Xylose isomerase-like"/>
    <property type="match status" value="1"/>
</dbReference>
<dbReference type="GO" id="GO:0008927">
    <property type="term" value="F:mannonate dehydratase activity"/>
    <property type="evidence" value="ECO:0007669"/>
    <property type="project" value="UniProtKB-UniRule"/>
</dbReference>
<dbReference type="OrthoDB" id="9780250at2"/>
<dbReference type="AlphaFoldDB" id="A0A1H0H629"/>
<evidence type="ECO:0000313" key="11">
    <source>
        <dbReference type="Proteomes" id="UP000198860"/>
    </source>
</evidence>
<dbReference type="InterPro" id="IPR004628">
    <property type="entry name" value="Man_deHydtase"/>
</dbReference>
<keyword evidence="11" id="KW-1185">Reference proteome</keyword>
<accession>A0A1H0H629</accession>
<gene>
    <name evidence="9" type="primary">uxuA</name>
    <name evidence="10" type="ORF">SAMN05421677_10368</name>
</gene>
<evidence type="ECO:0000256" key="3">
    <source>
        <dbReference type="ARBA" id="ARBA00004892"/>
    </source>
</evidence>
<protein>
    <recommendedName>
        <fullName evidence="5 9">Mannonate dehydratase</fullName>
        <ecNumber evidence="5 9">4.2.1.8</ecNumber>
    </recommendedName>
    <alternativeName>
        <fullName evidence="9">D-mannonate hydro-lyase</fullName>
    </alternativeName>
</protein>
<evidence type="ECO:0000313" key="10">
    <source>
        <dbReference type="EMBL" id="SDO14696.1"/>
    </source>
</evidence>
<comment type="catalytic activity">
    <reaction evidence="1 9">
        <text>D-mannonate = 2-dehydro-3-deoxy-D-gluconate + H2O</text>
        <dbReference type="Rhea" id="RHEA:20097"/>
        <dbReference type="ChEBI" id="CHEBI:15377"/>
        <dbReference type="ChEBI" id="CHEBI:17767"/>
        <dbReference type="ChEBI" id="CHEBI:57990"/>
        <dbReference type="EC" id="4.2.1.8"/>
    </reaction>
</comment>
<comment type="function">
    <text evidence="2 9">Catalyzes the dehydration of D-mannonate.</text>
</comment>
<reference evidence="11" key="1">
    <citation type="submission" date="2016-10" db="EMBL/GenBank/DDBJ databases">
        <authorList>
            <person name="Varghese N."/>
            <person name="Submissions S."/>
        </authorList>
    </citation>
    <scope>NUCLEOTIDE SEQUENCE [LARGE SCALE GENOMIC DNA]</scope>
    <source>
        <strain evidence="11">CGMCC 1.3703</strain>
    </source>
</reference>
<dbReference type="EMBL" id="FNIZ01000003">
    <property type="protein sequence ID" value="SDO14696.1"/>
    <property type="molecule type" value="Genomic_DNA"/>
</dbReference>
<dbReference type="UniPathway" id="UPA00246"/>
<evidence type="ECO:0000256" key="2">
    <source>
        <dbReference type="ARBA" id="ARBA00002713"/>
    </source>
</evidence>
<dbReference type="PANTHER" id="PTHR30387">
    <property type="entry name" value="MANNONATE DEHYDRATASE"/>
    <property type="match status" value="1"/>
</dbReference>
<dbReference type="Pfam" id="PF03786">
    <property type="entry name" value="UxuA"/>
    <property type="match status" value="1"/>
</dbReference>